<organism evidence="2 3">
    <name type="scientific">Sphagnum troendelagicum</name>
    <dbReference type="NCBI Taxonomy" id="128251"/>
    <lineage>
        <taxon>Eukaryota</taxon>
        <taxon>Viridiplantae</taxon>
        <taxon>Streptophyta</taxon>
        <taxon>Embryophyta</taxon>
        <taxon>Bryophyta</taxon>
        <taxon>Sphagnophytina</taxon>
        <taxon>Sphagnopsida</taxon>
        <taxon>Sphagnales</taxon>
        <taxon>Sphagnaceae</taxon>
        <taxon>Sphagnum</taxon>
    </lineage>
</organism>
<feature type="region of interest" description="Disordered" evidence="1">
    <location>
        <begin position="119"/>
        <end position="160"/>
    </location>
</feature>
<dbReference type="Proteomes" id="UP001497512">
    <property type="component" value="Chromosome 1"/>
</dbReference>
<dbReference type="InterPro" id="IPR021109">
    <property type="entry name" value="Peptidase_aspartic_dom_sf"/>
</dbReference>
<evidence type="ECO:0000256" key="1">
    <source>
        <dbReference type="SAM" id="MobiDB-lite"/>
    </source>
</evidence>
<dbReference type="SUPFAM" id="SSF50630">
    <property type="entry name" value="Acid proteases"/>
    <property type="match status" value="1"/>
</dbReference>
<dbReference type="EMBL" id="OZ019893">
    <property type="protein sequence ID" value="CAK9192161.1"/>
    <property type="molecule type" value="Genomic_DNA"/>
</dbReference>
<evidence type="ECO:0000313" key="3">
    <source>
        <dbReference type="Proteomes" id="UP001497512"/>
    </source>
</evidence>
<feature type="compositionally biased region" description="Polar residues" evidence="1">
    <location>
        <begin position="256"/>
        <end position="270"/>
    </location>
</feature>
<dbReference type="Gene3D" id="2.40.70.10">
    <property type="entry name" value="Acid Proteases"/>
    <property type="match status" value="1"/>
</dbReference>
<accession>A0ABP0TCY2</accession>
<sequence length="434" mass="48370">MSVLAAAVVREIGTMHLVVGSESYKTASGVVTQALGRIDGVTVSVGGIECAMTFMVVDTDSYDVLLGLDFLMKIGAVVDVERGLIQIRRGPGTNVEVLPLTTVNLLQIVDSEPQKQDAVVSTRCTSSESLQTNLEESSLSDSESVSEVVSDTDSEDDNTEEARTMEQLDGMSEFGNTKFEELILREGPAQILQLTLRDRTDEFMKEELSDSDDYADWIQWVSDEEERKACSKESGLIKEIPTVMQAHIPSGDESFPKQTSSSSDCSNEGSRWTDISRRIRVDQDLGKEREQQLWKMLGNYQDVIGANQHHLYMINVVTEEDQFEEPTQEGVPISEQNEPMQQRKVPVVTKRKRSQYLGKQQQLELVLAAQQLSELGDPDLSPTVSDDEEAYEESTGCVDRWEDMDCLTLLRGGVLDDAVDSEEEFDTMCKDYAI</sequence>
<evidence type="ECO:0000313" key="2">
    <source>
        <dbReference type="EMBL" id="CAK9192161.1"/>
    </source>
</evidence>
<name>A0ABP0TCY2_9BRYO</name>
<protein>
    <submittedName>
        <fullName evidence="2">Uncharacterized protein</fullName>
    </submittedName>
</protein>
<keyword evidence="3" id="KW-1185">Reference proteome</keyword>
<reference evidence="2 3" key="1">
    <citation type="submission" date="2024-02" db="EMBL/GenBank/DDBJ databases">
        <authorList>
            <consortium name="ELIXIR-Norway"/>
            <consortium name="Elixir Norway"/>
        </authorList>
    </citation>
    <scope>NUCLEOTIDE SEQUENCE [LARGE SCALE GENOMIC DNA]</scope>
</reference>
<feature type="compositionally biased region" description="Polar residues" evidence="1">
    <location>
        <begin position="122"/>
        <end position="131"/>
    </location>
</feature>
<feature type="compositionally biased region" description="Low complexity" evidence="1">
    <location>
        <begin position="132"/>
        <end position="149"/>
    </location>
</feature>
<feature type="region of interest" description="Disordered" evidence="1">
    <location>
        <begin position="249"/>
        <end position="271"/>
    </location>
</feature>
<proteinExistence type="predicted"/>
<feature type="compositionally biased region" description="Acidic residues" evidence="1">
    <location>
        <begin position="150"/>
        <end position="159"/>
    </location>
</feature>
<gene>
    <name evidence="2" type="ORF">CSSPTR1EN2_LOCUS1752</name>
</gene>